<evidence type="ECO:0000313" key="3">
    <source>
        <dbReference type="Proteomes" id="UP000078240"/>
    </source>
</evidence>
<protein>
    <submittedName>
        <fullName evidence="2">Uncharacterized protein</fullName>
    </submittedName>
</protein>
<feature type="compositionally biased region" description="Polar residues" evidence="1">
    <location>
        <begin position="1"/>
        <end position="10"/>
    </location>
</feature>
<dbReference type="AlphaFoldDB" id="A0A179GP51"/>
<feature type="region of interest" description="Disordered" evidence="1">
    <location>
        <begin position="1"/>
        <end position="53"/>
    </location>
</feature>
<evidence type="ECO:0000313" key="2">
    <source>
        <dbReference type="EMBL" id="OAQ79697.1"/>
    </source>
</evidence>
<feature type="compositionally biased region" description="Pro residues" evidence="1">
    <location>
        <begin position="41"/>
        <end position="51"/>
    </location>
</feature>
<accession>A0A179GP51</accession>
<gene>
    <name evidence="2" type="ORF">VFPBJ_05282</name>
</gene>
<reference evidence="2 3" key="1">
    <citation type="submission" date="2016-01" db="EMBL/GenBank/DDBJ databases">
        <title>Biosynthesis of antibiotic leucinostatins and their inhibition on Phytophthora in bio-control Purpureocillium lilacinum.</title>
        <authorList>
            <person name="Wang G."/>
            <person name="Liu Z."/>
            <person name="Lin R."/>
            <person name="Li E."/>
            <person name="Mao Z."/>
            <person name="Ling J."/>
            <person name="Yin W."/>
            <person name="Xie B."/>
        </authorList>
    </citation>
    <scope>NUCLEOTIDE SEQUENCE [LARGE SCALE GENOMIC DNA]</scope>
    <source>
        <strain evidence="2">PLBJ-1</strain>
    </source>
</reference>
<organism evidence="2 3">
    <name type="scientific">Purpureocillium lilacinum</name>
    <name type="common">Paecilomyces lilacinus</name>
    <dbReference type="NCBI Taxonomy" id="33203"/>
    <lineage>
        <taxon>Eukaryota</taxon>
        <taxon>Fungi</taxon>
        <taxon>Dikarya</taxon>
        <taxon>Ascomycota</taxon>
        <taxon>Pezizomycotina</taxon>
        <taxon>Sordariomycetes</taxon>
        <taxon>Hypocreomycetidae</taxon>
        <taxon>Hypocreales</taxon>
        <taxon>Ophiocordycipitaceae</taxon>
        <taxon>Purpureocillium</taxon>
    </lineage>
</organism>
<dbReference type="EMBL" id="LSBH01000004">
    <property type="protein sequence ID" value="OAQ79697.1"/>
    <property type="molecule type" value="Genomic_DNA"/>
</dbReference>
<comment type="caution">
    <text evidence="2">The sequence shown here is derived from an EMBL/GenBank/DDBJ whole genome shotgun (WGS) entry which is preliminary data.</text>
</comment>
<evidence type="ECO:0000256" key="1">
    <source>
        <dbReference type="SAM" id="MobiDB-lite"/>
    </source>
</evidence>
<proteinExistence type="predicted"/>
<name>A0A179GP51_PURLI</name>
<sequence>MTWTTPANSRARQHPSLPVRAVGSNRGPKVPTKVISTTSRRPPPMTWPPAAPRGLNSRLTAPDGPGQWILAPGETCTALHVIGAIPLGGLGVEMRLWMCVGRPCLGFIFVPPGTRHRRKVRGPLAFACSQLGFTDSLSKGLALGHDTGGQGERALLSLLSPTADTHPFSVARVRCRESSTRRRSTFALAASRRVMRNSVPLSLLLWPLLLCRGCRLTACIGAAVTRPVHVSSR</sequence>
<dbReference type="Proteomes" id="UP000078240">
    <property type="component" value="Unassembled WGS sequence"/>
</dbReference>